<evidence type="ECO:0000256" key="2">
    <source>
        <dbReference type="ARBA" id="ARBA00022776"/>
    </source>
</evidence>
<evidence type="ECO:0000256" key="3">
    <source>
        <dbReference type="ARBA" id="ARBA00023127"/>
    </source>
</evidence>
<dbReference type="Proteomes" id="UP000593567">
    <property type="component" value="Unassembled WGS sequence"/>
</dbReference>
<dbReference type="Pfam" id="PF00134">
    <property type="entry name" value="Cyclin_N"/>
    <property type="match status" value="1"/>
</dbReference>
<dbReference type="InterPro" id="IPR048258">
    <property type="entry name" value="Cyclins_cyclin-box"/>
</dbReference>
<dbReference type="InterPro" id="IPR039361">
    <property type="entry name" value="Cyclin"/>
</dbReference>
<dbReference type="InterPro" id="IPR006671">
    <property type="entry name" value="Cyclin_N"/>
</dbReference>
<dbReference type="FunFam" id="1.10.472.10:FF:000001">
    <property type="entry name" value="G2/mitotic-specific cyclin"/>
    <property type="match status" value="1"/>
</dbReference>
<dbReference type="CDD" id="cd20508">
    <property type="entry name" value="CYCLIN_CCNB3_rpt1"/>
    <property type="match status" value="1"/>
</dbReference>
<feature type="domain" description="Cyclin C-terminal" evidence="8">
    <location>
        <begin position="362"/>
        <end position="478"/>
    </location>
</feature>
<evidence type="ECO:0000313" key="10">
    <source>
        <dbReference type="Proteomes" id="UP000593567"/>
    </source>
</evidence>
<feature type="region of interest" description="Disordered" evidence="6">
    <location>
        <begin position="80"/>
        <end position="188"/>
    </location>
</feature>
<dbReference type="EMBL" id="VXIV02000409">
    <property type="protein sequence ID" value="KAF6038474.1"/>
    <property type="molecule type" value="Genomic_DNA"/>
</dbReference>
<dbReference type="SUPFAM" id="SSF47954">
    <property type="entry name" value="Cyclin-like"/>
    <property type="match status" value="2"/>
</dbReference>
<evidence type="ECO:0000256" key="5">
    <source>
        <dbReference type="RuleBase" id="RU000383"/>
    </source>
</evidence>
<dbReference type="InterPro" id="IPR004367">
    <property type="entry name" value="Cyclin_C-dom"/>
</dbReference>
<dbReference type="Pfam" id="PF02984">
    <property type="entry name" value="Cyclin_C"/>
    <property type="match status" value="1"/>
</dbReference>
<protein>
    <submittedName>
        <fullName evidence="9">CycB3</fullName>
    </submittedName>
</protein>
<dbReference type="AlphaFoldDB" id="A0A7J7KKN7"/>
<feature type="compositionally biased region" description="Low complexity" evidence="6">
    <location>
        <begin position="82"/>
        <end position="97"/>
    </location>
</feature>
<gene>
    <name evidence="9" type="ORF">EB796_003200</name>
</gene>
<feature type="domain" description="Cyclin-like" evidence="7">
    <location>
        <begin position="269"/>
        <end position="353"/>
    </location>
</feature>
<feature type="compositionally biased region" description="Polar residues" evidence="6">
    <location>
        <begin position="23"/>
        <end position="39"/>
    </location>
</feature>
<dbReference type="InterPro" id="IPR036915">
    <property type="entry name" value="Cyclin-like_sf"/>
</dbReference>
<evidence type="ECO:0000313" key="9">
    <source>
        <dbReference type="EMBL" id="KAF6038474.1"/>
    </source>
</evidence>
<evidence type="ECO:0000259" key="8">
    <source>
        <dbReference type="SMART" id="SM01332"/>
    </source>
</evidence>
<evidence type="ECO:0000256" key="6">
    <source>
        <dbReference type="SAM" id="MobiDB-lite"/>
    </source>
</evidence>
<dbReference type="PANTHER" id="PTHR10177">
    <property type="entry name" value="CYCLINS"/>
    <property type="match status" value="1"/>
</dbReference>
<dbReference type="Gene3D" id="1.10.472.10">
    <property type="entry name" value="Cyclin-like"/>
    <property type="match status" value="2"/>
</dbReference>
<evidence type="ECO:0000259" key="7">
    <source>
        <dbReference type="SMART" id="SM00385"/>
    </source>
</evidence>
<accession>A0A7J7KKN7</accession>
<keyword evidence="10" id="KW-1185">Reference proteome</keyword>
<dbReference type="SMART" id="SM00385">
    <property type="entry name" value="CYCLIN"/>
    <property type="match status" value="2"/>
</dbReference>
<organism evidence="9 10">
    <name type="scientific">Bugula neritina</name>
    <name type="common">Brown bryozoan</name>
    <name type="synonym">Sertularia neritina</name>
    <dbReference type="NCBI Taxonomy" id="10212"/>
    <lineage>
        <taxon>Eukaryota</taxon>
        <taxon>Metazoa</taxon>
        <taxon>Spiralia</taxon>
        <taxon>Lophotrochozoa</taxon>
        <taxon>Bryozoa</taxon>
        <taxon>Gymnolaemata</taxon>
        <taxon>Cheilostomatida</taxon>
        <taxon>Flustrina</taxon>
        <taxon>Buguloidea</taxon>
        <taxon>Bugulidae</taxon>
        <taxon>Bugula</taxon>
    </lineage>
</organism>
<evidence type="ECO:0000256" key="1">
    <source>
        <dbReference type="ARBA" id="ARBA00022618"/>
    </source>
</evidence>
<feature type="compositionally biased region" description="Polar residues" evidence="6">
    <location>
        <begin position="98"/>
        <end position="112"/>
    </location>
</feature>
<keyword evidence="3 5" id="KW-0195">Cyclin</keyword>
<feature type="compositionally biased region" description="Low complexity" evidence="6">
    <location>
        <begin position="145"/>
        <end position="176"/>
    </location>
</feature>
<reference evidence="9" key="1">
    <citation type="submission" date="2020-06" db="EMBL/GenBank/DDBJ databases">
        <title>Draft genome of Bugula neritina, a colonial animal packing powerful symbionts and potential medicines.</title>
        <authorList>
            <person name="Rayko M."/>
        </authorList>
    </citation>
    <scope>NUCLEOTIDE SEQUENCE [LARGE SCALE GENOMIC DNA]</scope>
    <source>
        <strain evidence="9">Kwan_BN1</strain>
    </source>
</reference>
<feature type="compositionally biased region" description="Polar residues" evidence="6">
    <location>
        <begin position="177"/>
        <end position="188"/>
    </location>
</feature>
<dbReference type="GO" id="GO:0051301">
    <property type="term" value="P:cell division"/>
    <property type="evidence" value="ECO:0007669"/>
    <property type="project" value="UniProtKB-KW"/>
</dbReference>
<comment type="similarity">
    <text evidence="5">Belongs to the cyclin family.</text>
</comment>
<sequence length="504" mass="56496">MLIIFIVTNSPVQTKMERRRSQRTAVLSKKSSVAKTDQNAPIGKQVAVKAGSKRKVSETASGLKLPKVLGDITNKKTGVLRSSSLKSSNKKGSTSSSQTENILSSQSRITESGSHHSDITNVRATSIPSTQSQLKVSTTNQLQKSSSNINQTQTSVTSSSQLQISSDSNSQSQLDTVPSSQSNASASVEISISNPELSDSVLNIRLATTDETLEFHDIDKENMHDIFQSPEYAQDIFNYYKLKEAEFLVDDYMSRQSEVTPSMRAVLVDWLVEVQENFELNHETLYLAVRLVDHYLAKHDVSKELLQLVGAAAVFIGCKFDERIPPMVDDFLFICDDAYNRPEFVKMEKDILRTVDFSLGMPISYRFLRRFAKAGKKSMKVLTLARYINETTLMSYKIVHFKESLIAAGCLRLAMLMLEPEEQWTSTLHYYSGYSELQLKEILITLNSIMHTKNPNLKTVETKYSHQVFFEVAKHQLVPMSQLQQETVSSSPTLSSTIADALRV</sequence>
<dbReference type="InterPro" id="IPR046965">
    <property type="entry name" value="Cyclin_A/B-like"/>
</dbReference>
<dbReference type="SMART" id="SM01332">
    <property type="entry name" value="Cyclin_C"/>
    <property type="match status" value="1"/>
</dbReference>
<dbReference type="PIRSF" id="PIRSF001771">
    <property type="entry name" value="Cyclin_A_B_D_E"/>
    <property type="match status" value="1"/>
</dbReference>
<keyword evidence="2" id="KW-0498">Mitosis</keyword>
<proteinExistence type="inferred from homology"/>
<feature type="domain" description="Cyclin-like" evidence="7">
    <location>
        <begin position="366"/>
        <end position="451"/>
    </location>
</feature>
<keyword evidence="4" id="KW-0131">Cell cycle</keyword>
<name>A0A7J7KKN7_BUGNE</name>
<dbReference type="OrthoDB" id="5590282at2759"/>
<feature type="region of interest" description="Disordered" evidence="6">
    <location>
        <begin position="16"/>
        <end position="40"/>
    </location>
</feature>
<evidence type="ECO:0000256" key="4">
    <source>
        <dbReference type="ARBA" id="ARBA00023306"/>
    </source>
</evidence>
<dbReference type="PROSITE" id="PS00292">
    <property type="entry name" value="CYCLINS"/>
    <property type="match status" value="1"/>
</dbReference>
<keyword evidence="1" id="KW-0132">Cell division</keyword>
<feature type="compositionally biased region" description="Polar residues" evidence="6">
    <location>
        <begin position="119"/>
        <end position="144"/>
    </location>
</feature>
<dbReference type="GO" id="GO:0044772">
    <property type="term" value="P:mitotic cell cycle phase transition"/>
    <property type="evidence" value="ECO:0007669"/>
    <property type="project" value="InterPro"/>
</dbReference>
<comment type="caution">
    <text evidence="9">The sequence shown here is derived from an EMBL/GenBank/DDBJ whole genome shotgun (WGS) entry which is preliminary data.</text>
</comment>
<dbReference type="InterPro" id="IPR013763">
    <property type="entry name" value="Cyclin-like_dom"/>
</dbReference>
<dbReference type="GO" id="GO:0016538">
    <property type="term" value="F:cyclin-dependent protein serine/threonine kinase regulator activity"/>
    <property type="evidence" value="ECO:0007669"/>
    <property type="project" value="InterPro"/>
</dbReference>